<dbReference type="RefSeq" id="WP_313794048.1">
    <property type="nucleotide sequence ID" value="NZ_CP102453.1"/>
</dbReference>
<dbReference type="Gene3D" id="3.40.630.30">
    <property type="match status" value="1"/>
</dbReference>
<name>A0ABY5P7X3_9LACT</name>
<accession>A0ABY5P7X3</accession>
<evidence type="ECO:0000313" key="1">
    <source>
        <dbReference type="EMBL" id="UUX34548.1"/>
    </source>
</evidence>
<dbReference type="InterPro" id="IPR016181">
    <property type="entry name" value="Acyl_CoA_acyltransferase"/>
</dbReference>
<protein>
    <recommendedName>
        <fullName evidence="3">N-acetyltransferase domain-containing protein</fullName>
    </recommendedName>
</protein>
<dbReference type="SUPFAM" id="SSF55729">
    <property type="entry name" value="Acyl-CoA N-acyltransferases (Nat)"/>
    <property type="match status" value="1"/>
</dbReference>
<dbReference type="EMBL" id="CP102453">
    <property type="protein sequence ID" value="UUX34548.1"/>
    <property type="molecule type" value="Genomic_DNA"/>
</dbReference>
<evidence type="ECO:0008006" key="3">
    <source>
        <dbReference type="Google" id="ProtNLM"/>
    </source>
</evidence>
<keyword evidence="2" id="KW-1185">Reference proteome</keyword>
<reference evidence="1 2" key="1">
    <citation type="submission" date="2022-08" db="EMBL/GenBank/DDBJ databases">
        <title>Aerococcaceae sp. nov isolated from spoiled eye mask.</title>
        <authorList>
            <person name="Zhou G."/>
            <person name="Xie X.-B."/>
            <person name="Shi Q.-S."/>
            <person name="Wang Y.-S."/>
            <person name="Wen X."/>
            <person name="Peng H."/>
            <person name="Yang X.-J."/>
            <person name="Tao H.-B."/>
            <person name="Huang X.-M."/>
        </authorList>
    </citation>
    <scope>NUCLEOTIDE SEQUENCE [LARGE SCALE GENOMIC DNA]</scope>
    <source>
        <strain evidence="2">DM20194951</strain>
    </source>
</reference>
<sequence length="138" mass="15978">MLIPSKNKNEKIVMGLLSYTLDHSTTEEQRKLLEEYRNDPDKEIYLYKDDQSDNFVGIVTIERNHLDNESEDDIETILVPRIAVIPSFRNEGVGFKIYSNLRKLYPNATLIGSIKTSDLLAKWSKKYHEAASEVEEEL</sequence>
<gene>
    <name evidence="1" type="ORF">NRE15_02545</name>
</gene>
<dbReference type="Proteomes" id="UP001315967">
    <property type="component" value="Chromosome"/>
</dbReference>
<evidence type="ECO:0000313" key="2">
    <source>
        <dbReference type="Proteomes" id="UP001315967"/>
    </source>
</evidence>
<organism evidence="1 2">
    <name type="scientific">Fundicoccus culcitae</name>
    <dbReference type="NCBI Taxonomy" id="2969821"/>
    <lineage>
        <taxon>Bacteria</taxon>
        <taxon>Bacillati</taxon>
        <taxon>Bacillota</taxon>
        <taxon>Bacilli</taxon>
        <taxon>Lactobacillales</taxon>
        <taxon>Aerococcaceae</taxon>
        <taxon>Fundicoccus</taxon>
    </lineage>
</organism>
<proteinExistence type="predicted"/>